<dbReference type="Pfam" id="PF12697">
    <property type="entry name" value="Abhydrolase_6"/>
    <property type="match status" value="1"/>
</dbReference>
<gene>
    <name evidence="2" type="ORF">IV203_013472</name>
</gene>
<evidence type="ECO:0000313" key="3">
    <source>
        <dbReference type="Proteomes" id="UP000693970"/>
    </source>
</evidence>
<reference evidence="2" key="1">
    <citation type="journal article" date="2021" name="Sci. Rep.">
        <title>Diploid genomic architecture of Nitzschia inconspicua, an elite biomass production diatom.</title>
        <authorList>
            <person name="Oliver A."/>
            <person name="Podell S."/>
            <person name="Pinowska A."/>
            <person name="Traller J.C."/>
            <person name="Smith S.R."/>
            <person name="McClure R."/>
            <person name="Beliaev A."/>
            <person name="Bohutskyi P."/>
            <person name="Hill E.A."/>
            <person name="Rabines A."/>
            <person name="Zheng H."/>
            <person name="Allen L.Z."/>
            <person name="Kuo A."/>
            <person name="Grigoriev I.V."/>
            <person name="Allen A.E."/>
            <person name="Hazlebeck D."/>
            <person name="Allen E.E."/>
        </authorList>
    </citation>
    <scope>NUCLEOTIDE SEQUENCE</scope>
    <source>
        <strain evidence="2">Hildebrandi</strain>
    </source>
</reference>
<dbReference type="PANTHER" id="PTHR43798:SF33">
    <property type="entry name" value="HYDROLASE, PUTATIVE (AFU_ORTHOLOGUE AFUA_2G14860)-RELATED"/>
    <property type="match status" value="1"/>
</dbReference>
<reference evidence="2" key="2">
    <citation type="submission" date="2021-04" db="EMBL/GenBank/DDBJ databases">
        <authorList>
            <person name="Podell S."/>
        </authorList>
    </citation>
    <scope>NUCLEOTIDE SEQUENCE</scope>
    <source>
        <strain evidence="2">Hildebrandi</strain>
    </source>
</reference>
<dbReference type="Proteomes" id="UP000693970">
    <property type="component" value="Unassembled WGS sequence"/>
</dbReference>
<dbReference type="AlphaFoldDB" id="A0A9K3M5M2"/>
<evidence type="ECO:0000313" key="2">
    <source>
        <dbReference type="EMBL" id="KAG7374377.1"/>
    </source>
</evidence>
<organism evidence="2 3">
    <name type="scientific">Nitzschia inconspicua</name>
    <dbReference type="NCBI Taxonomy" id="303405"/>
    <lineage>
        <taxon>Eukaryota</taxon>
        <taxon>Sar</taxon>
        <taxon>Stramenopiles</taxon>
        <taxon>Ochrophyta</taxon>
        <taxon>Bacillariophyta</taxon>
        <taxon>Bacillariophyceae</taxon>
        <taxon>Bacillariophycidae</taxon>
        <taxon>Bacillariales</taxon>
        <taxon>Bacillariaceae</taxon>
        <taxon>Nitzschia</taxon>
    </lineage>
</organism>
<evidence type="ECO:0000259" key="1">
    <source>
        <dbReference type="Pfam" id="PF12697"/>
    </source>
</evidence>
<comment type="caution">
    <text evidence="2">The sequence shown here is derived from an EMBL/GenBank/DDBJ whole genome shotgun (WGS) entry which is preliminary data.</text>
</comment>
<accession>A0A9K3M5M2</accession>
<dbReference type="EMBL" id="JAGRRH010000001">
    <property type="protein sequence ID" value="KAG7374377.1"/>
    <property type="molecule type" value="Genomic_DNA"/>
</dbReference>
<proteinExistence type="predicted"/>
<dbReference type="PANTHER" id="PTHR43798">
    <property type="entry name" value="MONOACYLGLYCEROL LIPASE"/>
    <property type="match status" value="1"/>
</dbReference>
<dbReference type="GO" id="GO:0016020">
    <property type="term" value="C:membrane"/>
    <property type="evidence" value="ECO:0007669"/>
    <property type="project" value="TreeGrafter"/>
</dbReference>
<keyword evidence="3" id="KW-1185">Reference proteome</keyword>
<dbReference type="InterPro" id="IPR050266">
    <property type="entry name" value="AB_hydrolase_sf"/>
</dbReference>
<protein>
    <submittedName>
        <fullName evidence="2">Proline-specific peptidase</fullName>
    </submittedName>
</protein>
<dbReference type="InterPro" id="IPR000073">
    <property type="entry name" value="AB_hydrolase_1"/>
</dbReference>
<dbReference type="OrthoDB" id="39558at2759"/>
<sequence length="364" mass="41221">MCHSWIVALKSTSVHKRTRKVVTQAFFLLLWWNCFPARFPVCSFHVTSAFIHTSPKGRFAGTSGRCDSAWLFASVSLEEGDVHVLRGDRSFTLYYRIFNPRSTRTPLVVCHGGPSLPSQYLYPLVELLDARPIVFFDQLGCGKSDEPKDLSCYSISQCVEDLKEVIWQVVAPNHTSFHLYGHSFGGVLAYEYLSFCLSDDRHAQFSQKSTLPTCRSVMLSNTPNDLGRCNRDYDRMYAKNPLLFWQQHVCCVGAPPPLQDAMKHMGTVWTGMDVVAGYRAAPLPHNKENDEMIPLLVISCARDFAFDTSNGDVWVALLSQNSSSDREFVTLENAAHYPFYENKTAYGEILCEFLSHVELQLSKR</sequence>
<name>A0A9K3M5M2_9STRA</name>
<feature type="domain" description="AB hydrolase-1" evidence="1">
    <location>
        <begin position="107"/>
        <end position="341"/>
    </location>
</feature>